<accession>A0A015LUN3</accession>
<dbReference type="InterPro" id="IPR000594">
    <property type="entry name" value="ThiF_NAD_FAD-bd"/>
</dbReference>
<keyword evidence="9 13" id="KW-1133">Transmembrane helix</keyword>
<keyword evidence="7" id="KW-1000">Mitochondrion outer membrane</keyword>
<dbReference type="PANTHER" id="PTHR43267">
    <property type="entry name" value="TRNA THREONYLCARBAMOYLADENOSINE DEHYDRATASE"/>
    <property type="match status" value="1"/>
</dbReference>
<keyword evidence="4" id="KW-0436">Ligase</keyword>
<organism evidence="15 16">
    <name type="scientific">Rhizophagus irregularis (strain DAOM 197198w)</name>
    <name type="common">Glomus intraradices</name>
    <dbReference type="NCBI Taxonomy" id="1432141"/>
    <lineage>
        <taxon>Eukaryota</taxon>
        <taxon>Fungi</taxon>
        <taxon>Fungi incertae sedis</taxon>
        <taxon>Mucoromycota</taxon>
        <taxon>Glomeromycotina</taxon>
        <taxon>Glomeromycetes</taxon>
        <taxon>Glomerales</taxon>
        <taxon>Glomeraceae</taxon>
        <taxon>Rhizophagus</taxon>
    </lineage>
</organism>
<dbReference type="Pfam" id="PF00899">
    <property type="entry name" value="ThiF"/>
    <property type="match status" value="1"/>
</dbReference>
<dbReference type="SMR" id="A0A015LUN3"/>
<evidence type="ECO:0000256" key="5">
    <source>
        <dbReference type="ARBA" id="ARBA00022692"/>
    </source>
</evidence>
<comment type="similarity">
    <text evidence="3">Belongs to the HesA/MoeB/ThiF family.</text>
</comment>
<keyword evidence="11 13" id="KW-0472">Membrane</keyword>
<evidence type="ECO:0000256" key="13">
    <source>
        <dbReference type="SAM" id="Phobius"/>
    </source>
</evidence>
<dbReference type="GO" id="GO:0005524">
    <property type="term" value="F:ATP binding"/>
    <property type="evidence" value="ECO:0007669"/>
    <property type="project" value="UniProtKB-KW"/>
</dbReference>
<dbReference type="SUPFAM" id="SSF69572">
    <property type="entry name" value="Activating enzymes of the ubiquitin-like proteins"/>
    <property type="match status" value="1"/>
</dbReference>
<evidence type="ECO:0000256" key="11">
    <source>
        <dbReference type="ARBA" id="ARBA00023136"/>
    </source>
</evidence>
<dbReference type="InterPro" id="IPR035985">
    <property type="entry name" value="Ubiquitin-activating_enz"/>
</dbReference>
<name>A0A015LUN3_RHIIW</name>
<dbReference type="HOGENOM" id="CLU_013325_9_3_1"/>
<dbReference type="EMBL" id="JEMT01026900">
    <property type="protein sequence ID" value="EXX58368.1"/>
    <property type="molecule type" value="Genomic_DNA"/>
</dbReference>
<evidence type="ECO:0000256" key="12">
    <source>
        <dbReference type="ARBA" id="ARBA00060084"/>
    </source>
</evidence>
<evidence type="ECO:0000256" key="7">
    <source>
        <dbReference type="ARBA" id="ARBA00022787"/>
    </source>
</evidence>
<sequence>MNLSNVKLQFALTALGASLATGIAILSYQDHKRRIRAEALKKEVSLIPKTTRNIHLNGEVAFDESLIKEQLARNIAFLGEEGVEKLRKSFVIIVGIGGVGSWAALMLIRSGVSHIRIIDFDQVTLSSLNRHAVATHSDVGTPKVIALQKHLKEIAPWAKVEPIIELFTKESATKLLSGDANFIVDAIDNIDTKLFLLKYCHDKKLPIISSMGAGAKADPSRIQMSDISITIEDPLARTVRRRLKKMGVDSGITVVYSTEKPNVKLLPLEENKVQNAGDYATLPDFRSRILPVLGTIPAIFGMSIATYIVTKIAGHHIEPLPNKNRDGLYSRMHRDLLNRERRNNKEEAIPLDAREVGYIFEEIWRGKSAISGSVEKPAIVKWHKDQPLNPQNCVVMTKKEADTHDKLTVNPEEYYSPDIVNLVNARFQEEKDISNFR</sequence>
<keyword evidence="8" id="KW-0067">ATP-binding</keyword>
<feature type="transmembrane region" description="Helical" evidence="13">
    <location>
        <begin position="90"/>
        <end position="108"/>
    </location>
</feature>
<proteinExistence type="inferred from homology"/>
<evidence type="ECO:0000313" key="15">
    <source>
        <dbReference type="EMBL" id="EXX58368.1"/>
    </source>
</evidence>
<dbReference type="CDD" id="cd00755">
    <property type="entry name" value="YgdL_like"/>
    <property type="match status" value="1"/>
</dbReference>
<evidence type="ECO:0000256" key="6">
    <source>
        <dbReference type="ARBA" id="ARBA00022741"/>
    </source>
</evidence>
<evidence type="ECO:0000256" key="9">
    <source>
        <dbReference type="ARBA" id="ARBA00022989"/>
    </source>
</evidence>
<feature type="transmembrane region" description="Helical" evidence="13">
    <location>
        <begin position="6"/>
        <end position="26"/>
    </location>
</feature>
<comment type="subcellular location">
    <subcellularLocation>
        <location evidence="1">Mitochondrion membrane</location>
        <topology evidence="1">Multi-pass membrane protein</topology>
    </subcellularLocation>
    <subcellularLocation>
        <location evidence="2">Mitochondrion outer membrane</location>
    </subcellularLocation>
</comment>
<comment type="caution">
    <text evidence="15">The sequence shown here is derived from an EMBL/GenBank/DDBJ whole genome shotgun (WGS) entry which is preliminary data.</text>
</comment>
<keyword evidence="10" id="KW-0496">Mitochondrion</keyword>
<feature type="domain" description="THIF-type NAD/FAD binding fold" evidence="14">
    <location>
        <begin position="72"/>
        <end position="325"/>
    </location>
</feature>
<protein>
    <submittedName>
        <fullName evidence="15">Tcd2p</fullName>
    </submittedName>
</protein>
<evidence type="ECO:0000256" key="1">
    <source>
        <dbReference type="ARBA" id="ARBA00004225"/>
    </source>
</evidence>
<dbReference type="GO" id="GO:0008641">
    <property type="term" value="F:ubiquitin-like modifier activating enzyme activity"/>
    <property type="evidence" value="ECO:0007669"/>
    <property type="project" value="InterPro"/>
</dbReference>
<comment type="function">
    <text evidence="12">Catalyzes the ATP-dependent dehydration of threonylcarbamoyladenosine at position 37 (t(6)A37) to form cyclic t(6)A37 (ct(6)A37) in tRNAs that read codons beginning with adenine.</text>
</comment>
<evidence type="ECO:0000256" key="10">
    <source>
        <dbReference type="ARBA" id="ARBA00023128"/>
    </source>
</evidence>
<dbReference type="OrthoDB" id="10265862at2759"/>
<dbReference type="AlphaFoldDB" id="A0A015LUN3"/>
<dbReference type="GO" id="GO:0061503">
    <property type="term" value="F:tRNA threonylcarbamoyladenosine dehydratase"/>
    <property type="evidence" value="ECO:0007669"/>
    <property type="project" value="TreeGrafter"/>
</dbReference>
<keyword evidence="16" id="KW-1185">Reference proteome</keyword>
<evidence type="ECO:0000256" key="4">
    <source>
        <dbReference type="ARBA" id="ARBA00022598"/>
    </source>
</evidence>
<dbReference type="GO" id="GO:0061504">
    <property type="term" value="P:cyclic threonylcarbamoyladenosine biosynthetic process"/>
    <property type="evidence" value="ECO:0007669"/>
    <property type="project" value="TreeGrafter"/>
</dbReference>
<gene>
    <name evidence="15" type="ORF">RirG_198670</name>
</gene>
<dbReference type="Proteomes" id="UP000022910">
    <property type="component" value="Unassembled WGS sequence"/>
</dbReference>
<dbReference type="InterPro" id="IPR045886">
    <property type="entry name" value="ThiF/MoeB/HesA"/>
</dbReference>
<evidence type="ECO:0000313" key="16">
    <source>
        <dbReference type="Proteomes" id="UP000022910"/>
    </source>
</evidence>
<keyword evidence="5 13" id="KW-0812">Transmembrane</keyword>
<dbReference type="Gene3D" id="3.40.50.720">
    <property type="entry name" value="NAD(P)-binding Rossmann-like Domain"/>
    <property type="match status" value="1"/>
</dbReference>
<dbReference type="STRING" id="1432141.A0A015LUN3"/>
<evidence type="ECO:0000256" key="2">
    <source>
        <dbReference type="ARBA" id="ARBA00004294"/>
    </source>
</evidence>
<evidence type="ECO:0000256" key="3">
    <source>
        <dbReference type="ARBA" id="ARBA00009919"/>
    </source>
</evidence>
<evidence type="ECO:0000256" key="8">
    <source>
        <dbReference type="ARBA" id="ARBA00022840"/>
    </source>
</evidence>
<keyword evidence="6" id="KW-0547">Nucleotide-binding</keyword>
<dbReference type="FunFam" id="3.40.50.720:FF:000125">
    <property type="entry name" value="tRNA threonylcarbamoyladenosine dehydratase 2-like"/>
    <property type="match status" value="1"/>
</dbReference>
<evidence type="ECO:0000259" key="14">
    <source>
        <dbReference type="Pfam" id="PF00899"/>
    </source>
</evidence>
<reference evidence="15 16" key="1">
    <citation type="submission" date="2014-02" db="EMBL/GenBank/DDBJ databases">
        <title>Single nucleus genome sequencing reveals high similarity among nuclei of an endomycorrhizal fungus.</title>
        <authorList>
            <person name="Lin K."/>
            <person name="Geurts R."/>
            <person name="Zhang Z."/>
            <person name="Limpens E."/>
            <person name="Saunders D.G."/>
            <person name="Mu D."/>
            <person name="Pang E."/>
            <person name="Cao H."/>
            <person name="Cha H."/>
            <person name="Lin T."/>
            <person name="Zhou Q."/>
            <person name="Shang Y."/>
            <person name="Li Y."/>
            <person name="Ivanov S."/>
            <person name="Sharma T."/>
            <person name="Velzen R.V."/>
            <person name="Ruijter N.D."/>
            <person name="Aanen D.K."/>
            <person name="Win J."/>
            <person name="Kamoun S."/>
            <person name="Bisseling T."/>
            <person name="Huang S."/>
        </authorList>
    </citation>
    <scope>NUCLEOTIDE SEQUENCE [LARGE SCALE GENOMIC DNA]</scope>
    <source>
        <strain evidence="16">DAOM197198w</strain>
    </source>
</reference>
<dbReference type="OMA" id="GSWVVTM"/>
<dbReference type="PANTHER" id="PTHR43267:SF2">
    <property type="entry name" value="TRNA THREONYLCARBAMOYLADENOSINE DEHYDRATASE 1-RELATED"/>
    <property type="match status" value="1"/>
</dbReference>
<dbReference type="GO" id="GO:0005741">
    <property type="term" value="C:mitochondrial outer membrane"/>
    <property type="evidence" value="ECO:0007669"/>
    <property type="project" value="UniProtKB-SubCell"/>
</dbReference>